<dbReference type="InterPro" id="IPR003265">
    <property type="entry name" value="HhH-GPD_domain"/>
</dbReference>
<dbReference type="InterPro" id="IPR011257">
    <property type="entry name" value="DNA_glycosylase"/>
</dbReference>
<keyword evidence="9" id="KW-0326">Glycosidase</keyword>
<dbReference type="GO" id="GO:0034039">
    <property type="term" value="F:8-oxo-7,8-dihydroguanine DNA N-glycosylase activity"/>
    <property type="evidence" value="ECO:0007669"/>
    <property type="project" value="TreeGrafter"/>
</dbReference>
<evidence type="ECO:0000256" key="10">
    <source>
        <dbReference type="SAM" id="Coils"/>
    </source>
</evidence>
<evidence type="ECO:0000313" key="13">
    <source>
        <dbReference type="Proteomes" id="UP000076623"/>
    </source>
</evidence>
<dbReference type="SUPFAM" id="SSF48150">
    <property type="entry name" value="DNA-glycosylase"/>
    <property type="match status" value="1"/>
</dbReference>
<dbReference type="STRING" id="1221500.ABE65_012295"/>
<evidence type="ECO:0000256" key="5">
    <source>
        <dbReference type="ARBA" id="ARBA00022801"/>
    </source>
</evidence>
<evidence type="ECO:0000256" key="4">
    <source>
        <dbReference type="ARBA" id="ARBA00022763"/>
    </source>
</evidence>
<keyword evidence="6" id="KW-0408">Iron</keyword>
<dbReference type="REBASE" id="145303">
    <property type="entry name" value="V.Fph2529ORF12305P"/>
</dbReference>
<dbReference type="GO" id="GO:0035485">
    <property type="term" value="F:adenine/guanine mispair binding"/>
    <property type="evidence" value="ECO:0007669"/>
    <property type="project" value="TreeGrafter"/>
</dbReference>
<dbReference type="InterPro" id="IPR044298">
    <property type="entry name" value="MIG/MutY"/>
</dbReference>
<organism evidence="12 13">
    <name type="scientific">Fictibacillus phosphorivorans</name>
    <dbReference type="NCBI Taxonomy" id="1221500"/>
    <lineage>
        <taxon>Bacteria</taxon>
        <taxon>Bacillati</taxon>
        <taxon>Bacillota</taxon>
        <taxon>Bacilli</taxon>
        <taxon>Bacillales</taxon>
        <taxon>Fictibacillaceae</taxon>
        <taxon>Fictibacillus</taxon>
    </lineage>
</organism>
<keyword evidence="8" id="KW-0234">DNA repair</keyword>
<evidence type="ECO:0000256" key="1">
    <source>
        <dbReference type="ARBA" id="ARBA00001966"/>
    </source>
</evidence>
<dbReference type="SMART" id="SM00478">
    <property type="entry name" value="ENDO3c"/>
    <property type="match status" value="1"/>
</dbReference>
<dbReference type="GO" id="GO:0051536">
    <property type="term" value="F:iron-sulfur cluster binding"/>
    <property type="evidence" value="ECO:0007669"/>
    <property type="project" value="UniProtKB-KW"/>
</dbReference>
<evidence type="ECO:0000256" key="2">
    <source>
        <dbReference type="ARBA" id="ARBA00008343"/>
    </source>
</evidence>
<keyword evidence="7" id="KW-0411">Iron-sulfur</keyword>
<keyword evidence="13" id="KW-1185">Reference proteome</keyword>
<keyword evidence="5" id="KW-0378">Hydrolase</keyword>
<dbReference type="GO" id="GO:0000701">
    <property type="term" value="F:purine-specific mismatch base pair DNA N-glycosylase activity"/>
    <property type="evidence" value="ECO:0007669"/>
    <property type="project" value="TreeGrafter"/>
</dbReference>
<feature type="domain" description="HhH-GPD" evidence="11">
    <location>
        <begin position="43"/>
        <end position="187"/>
    </location>
</feature>
<name>A0A168W271_9BACL</name>
<evidence type="ECO:0000256" key="8">
    <source>
        <dbReference type="ARBA" id="ARBA00023204"/>
    </source>
</evidence>
<proteinExistence type="inferred from homology"/>
<evidence type="ECO:0000256" key="7">
    <source>
        <dbReference type="ARBA" id="ARBA00023014"/>
    </source>
</evidence>
<evidence type="ECO:0000256" key="3">
    <source>
        <dbReference type="ARBA" id="ARBA00022723"/>
    </source>
</evidence>
<keyword evidence="10" id="KW-0175">Coiled coil</keyword>
<dbReference type="EMBL" id="CP015378">
    <property type="protein sequence ID" value="ANC77535.1"/>
    <property type="molecule type" value="Genomic_DNA"/>
</dbReference>
<sequence length="214" mass="25485">MEIKYSDILYFRRKLLKWGKENKFNFVWRNVDNLWHALVAEIMLQRTRSDVVEPEFIKFINEYPTPHNYLIKEQPKTFKNLGLPGREQIIKDIAEVLKDKQNLKEKRDLLSIKGVGNYTAAAVRSMYFNVRDTIVDGNVVRVYSRVFGFKRSPKLYTDKSFFEFADRVTPKRNSRIFNYSLLDFGREICSPIPKCEICPLKRKCHYFKNIIKVK</sequence>
<dbReference type="InterPro" id="IPR023170">
    <property type="entry name" value="HhH_base_excis_C"/>
</dbReference>
<dbReference type="Proteomes" id="UP000076623">
    <property type="component" value="Chromosome"/>
</dbReference>
<dbReference type="GO" id="GO:0032357">
    <property type="term" value="F:oxidized purine DNA binding"/>
    <property type="evidence" value="ECO:0007669"/>
    <property type="project" value="TreeGrafter"/>
</dbReference>
<dbReference type="Gene3D" id="1.10.1670.10">
    <property type="entry name" value="Helix-hairpin-Helix base-excision DNA repair enzymes (C-terminal)"/>
    <property type="match status" value="1"/>
</dbReference>
<dbReference type="CDD" id="cd00056">
    <property type="entry name" value="ENDO3c"/>
    <property type="match status" value="1"/>
</dbReference>
<dbReference type="PANTHER" id="PTHR42944:SF1">
    <property type="entry name" value="ADENINE DNA GLYCOSYLASE"/>
    <property type="match status" value="1"/>
</dbReference>
<evidence type="ECO:0000259" key="11">
    <source>
        <dbReference type="SMART" id="SM00478"/>
    </source>
</evidence>
<dbReference type="KEGG" id="fpn:ABE65_012295"/>
<protein>
    <recommendedName>
        <fullName evidence="11">HhH-GPD domain-containing protein</fullName>
    </recommendedName>
</protein>
<dbReference type="PANTHER" id="PTHR42944">
    <property type="entry name" value="ADENINE DNA GLYCOSYLASE"/>
    <property type="match status" value="1"/>
</dbReference>
<dbReference type="Gene3D" id="1.10.340.30">
    <property type="entry name" value="Hypothetical protein, domain 2"/>
    <property type="match status" value="1"/>
</dbReference>
<dbReference type="GO" id="GO:0006284">
    <property type="term" value="P:base-excision repair"/>
    <property type="evidence" value="ECO:0007669"/>
    <property type="project" value="InterPro"/>
</dbReference>
<dbReference type="GO" id="GO:0046872">
    <property type="term" value="F:metal ion binding"/>
    <property type="evidence" value="ECO:0007669"/>
    <property type="project" value="UniProtKB-KW"/>
</dbReference>
<comment type="similarity">
    <text evidence="2">Belongs to the Nth/MutY family.</text>
</comment>
<feature type="coiled-coil region" evidence="10">
    <location>
        <begin position="86"/>
        <end position="113"/>
    </location>
</feature>
<accession>A0A168W271</accession>
<dbReference type="AlphaFoldDB" id="A0A168W271"/>
<dbReference type="GO" id="GO:0006298">
    <property type="term" value="P:mismatch repair"/>
    <property type="evidence" value="ECO:0007669"/>
    <property type="project" value="TreeGrafter"/>
</dbReference>
<keyword evidence="3" id="KW-0479">Metal-binding</keyword>
<reference evidence="12 13" key="1">
    <citation type="submission" date="2016-04" db="EMBL/GenBank/DDBJ databases">
        <title>Complete genome sequence of Fictibacillus phosphorivorans G25-29, a strain toxic to nematodes.</title>
        <authorList>
            <person name="Zheng Z."/>
        </authorList>
    </citation>
    <scope>NUCLEOTIDE SEQUENCE [LARGE SCALE GENOMIC DNA]</scope>
    <source>
        <strain evidence="12 13">G25-29</strain>
    </source>
</reference>
<evidence type="ECO:0000313" key="12">
    <source>
        <dbReference type="EMBL" id="ANC77535.1"/>
    </source>
</evidence>
<keyword evidence="4" id="KW-0227">DNA damage</keyword>
<gene>
    <name evidence="12" type="ORF">ABE65_012295</name>
</gene>
<evidence type="ECO:0000256" key="9">
    <source>
        <dbReference type="ARBA" id="ARBA00023295"/>
    </source>
</evidence>
<evidence type="ECO:0000256" key="6">
    <source>
        <dbReference type="ARBA" id="ARBA00023004"/>
    </source>
</evidence>
<dbReference type="RefSeq" id="WP_066395293.1">
    <property type="nucleotide sequence ID" value="NZ_CP015378.1"/>
</dbReference>
<comment type="cofactor">
    <cofactor evidence="1">
        <name>[4Fe-4S] cluster</name>
        <dbReference type="ChEBI" id="CHEBI:49883"/>
    </cofactor>
</comment>